<name>A0A917KSX6_9PROT</name>
<evidence type="ECO:0000313" key="1">
    <source>
        <dbReference type="EMBL" id="GGJ24936.1"/>
    </source>
</evidence>
<proteinExistence type="predicted"/>
<evidence type="ECO:0008006" key="3">
    <source>
        <dbReference type="Google" id="ProtNLM"/>
    </source>
</evidence>
<dbReference type="PANTHER" id="PTHR39441">
    <property type="entry name" value="DUF2252 DOMAIN-CONTAINING PROTEIN"/>
    <property type="match status" value="1"/>
</dbReference>
<reference evidence="1" key="1">
    <citation type="journal article" date="2014" name="Int. J. Syst. Evol. Microbiol.">
        <title>Complete genome sequence of Corynebacterium casei LMG S-19264T (=DSM 44701T), isolated from a smear-ripened cheese.</title>
        <authorList>
            <consortium name="US DOE Joint Genome Institute (JGI-PGF)"/>
            <person name="Walter F."/>
            <person name="Albersmeier A."/>
            <person name="Kalinowski J."/>
            <person name="Ruckert C."/>
        </authorList>
    </citation>
    <scope>NUCLEOTIDE SEQUENCE</scope>
    <source>
        <strain evidence="1">CGMCC 1.3617</strain>
    </source>
</reference>
<accession>A0A917KSX6</accession>
<dbReference type="RefSeq" id="WP_188968967.1">
    <property type="nucleotide sequence ID" value="NZ_BMKW01000008.1"/>
</dbReference>
<dbReference type="AlphaFoldDB" id="A0A917KSX6"/>
<protein>
    <recommendedName>
        <fullName evidence="3">DUF2252 domain-containing protein</fullName>
    </recommendedName>
</protein>
<dbReference type="Proteomes" id="UP000661507">
    <property type="component" value="Unassembled WGS sequence"/>
</dbReference>
<dbReference type="EMBL" id="BMKW01000008">
    <property type="protein sequence ID" value="GGJ24936.1"/>
    <property type="molecule type" value="Genomic_DNA"/>
</dbReference>
<comment type="caution">
    <text evidence="1">The sequence shown here is derived from an EMBL/GenBank/DDBJ whole genome shotgun (WGS) entry which is preliminary data.</text>
</comment>
<gene>
    <name evidence="1" type="ORF">GCM10011320_35340</name>
</gene>
<dbReference type="PANTHER" id="PTHR39441:SF1">
    <property type="entry name" value="DUF2252 DOMAIN-CONTAINING PROTEIN"/>
    <property type="match status" value="1"/>
</dbReference>
<dbReference type="Pfam" id="PF10009">
    <property type="entry name" value="DUF2252"/>
    <property type="match status" value="2"/>
</dbReference>
<keyword evidence="2" id="KW-1185">Reference proteome</keyword>
<organism evidence="1 2">
    <name type="scientific">Neoroseomonas lacus</name>
    <dbReference type="NCBI Taxonomy" id="287609"/>
    <lineage>
        <taxon>Bacteria</taxon>
        <taxon>Pseudomonadati</taxon>
        <taxon>Pseudomonadota</taxon>
        <taxon>Alphaproteobacteria</taxon>
        <taxon>Acetobacterales</taxon>
        <taxon>Acetobacteraceae</taxon>
        <taxon>Neoroseomonas</taxon>
    </lineage>
</organism>
<reference evidence="1" key="2">
    <citation type="submission" date="2020-09" db="EMBL/GenBank/DDBJ databases">
        <authorList>
            <person name="Sun Q."/>
            <person name="Zhou Y."/>
        </authorList>
    </citation>
    <scope>NUCLEOTIDE SEQUENCE</scope>
    <source>
        <strain evidence="1">CGMCC 1.3617</strain>
    </source>
</reference>
<sequence>MASIVAAEAEYRAWLQGQLGREFRAKDYERRLARMAEGPFPFLRATYWRWCDYPLGFSRHRRVLSVGDIHIENFGTWRDADGRLVFGVNDLDEAAVMQWPHDLVRLLASARLAAQDRVLGPGMTTMARALLAGYRHGLAERRPVILDGTSGLWDMLVLTSVAAHQAFWAEERRDLNKRRARPPARYRAALRDAFPPGAELGEPYARKAGTGSLGRPRFAVIGEYRGGPVLREVKRLLPSSWSVRIGEEPPRNRTREAASLPTRAPDPWFAVVGAIAVRRLSPNNRKIEIDKAETDPPCLPLPLRPEVLYAMGRDIGAMHGARAEDAEAIAASLEAEHPGTAWLTNRAERLAEIVERDHAEWKGSRGTAD</sequence>
<evidence type="ECO:0000313" key="2">
    <source>
        <dbReference type="Proteomes" id="UP000661507"/>
    </source>
</evidence>
<dbReference type="InterPro" id="IPR018721">
    <property type="entry name" value="DUF2252"/>
</dbReference>